<dbReference type="AlphaFoldDB" id="A0A2K1JZV2"/>
<keyword evidence="3" id="KW-1185">Reference proteome</keyword>
<dbReference type="Gramene" id="Pp3c10_20660V3.2">
    <property type="protein sequence ID" value="PAC:32900949.CDS.1"/>
    <property type="gene ID" value="Pp3c10_20660"/>
</dbReference>
<protein>
    <submittedName>
        <fullName evidence="1 2">Uncharacterized protein</fullName>
    </submittedName>
</protein>
<evidence type="ECO:0000313" key="2">
    <source>
        <dbReference type="EnsemblPlants" id="PAC:32900948.CDS.1"/>
    </source>
</evidence>
<organism evidence="1">
    <name type="scientific">Physcomitrium patens</name>
    <name type="common">Spreading-leaved earth moss</name>
    <name type="synonym">Physcomitrella patens</name>
    <dbReference type="NCBI Taxonomy" id="3218"/>
    <lineage>
        <taxon>Eukaryota</taxon>
        <taxon>Viridiplantae</taxon>
        <taxon>Streptophyta</taxon>
        <taxon>Embryophyta</taxon>
        <taxon>Bryophyta</taxon>
        <taxon>Bryophytina</taxon>
        <taxon>Bryopsida</taxon>
        <taxon>Funariidae</taxon>
        <taxon>Funariales</taxon>
        <taxon>Funariaceae</taxon>
        <taxon>Physcomitrium</taxon>
    </lineage>
</organism>
<name>A0A2K1JZV2_PHYPA</name>
<dbReference type="EnsemblPlants" id="Pp3c10_20660V3.1">
    <property type="protein sequence ID" value="PAC:32900948.CDS.1"/>
    <property type="gene ID" value="Pp3c10_20660"/>
</dbReference>
<gene>
    <name evidence="1" type="ORF">PHYPA_014168</name>
</gene>
<evidence type="ECO:0000313" key="3">
    <source>
        <dbReference type="Proteomes" id="UP000006727"/>
    </source>
</evidence>
<dbReference type="EMBL" id="ABEU02000010">
    <property type="protein sequence ID" value="PNR47048.1"/>
    <property type="molecule type" value="Genomic_DNA"/>
</dbReference>
<accession>A0A2K1JZV2</accession>
<evidence type="ECO:0000313" key="1">
    <source>
        <dbReference type="EMBL" id="PNR47048.1"/>
    </source>
</evidence>
<dbReference type="Proteomes" id="UP000006727">
    <property type="component" value="Chromosome 10"/>
</dbReference>
<dbReference type="Gramene" id="Pp3c10_20660V3.1">
    <property type="protein sequence ID" value="PAC:32900948.CDS.1"/>
    <property type="gene ID" value="Pp3c10_20660"/>
</dbReference>
<proteinExistence type="predicted"/>
<reference evidence="1 3" key="1">
    <citation type="journal article" date="2008" name="Science">
        <title>The Physcomitrella genome reveals evolutionary insights into the conquest of land by plants.</title>
        <authorList>
            <person name="Rensing S."/>
            <person name="Lang D."/>
            <person name="Zimmer A."/>
            <person name="Terry A."/>
            <person name="Salamov A."/>
            <person name="Shapiro H."/>
            <person name="Nishiyama T."/>
            <person name="Perroud P.-F."/>
            <person name="Lindquist E."/>
            <person name="Kamisugi Y."/>
            <person name="Tanahashi T."/>
            <person name="Sakakibara K."/>
            <person name="Fujita T."/>
            <person name="Oishi K."/>
            <person name="Shin-I T."/>
            <person name="Kuroki Y."/>
            <person name="Toyoda A."/>
            <person name="Suzuki Y."/>
            <person name="Hashimoto A."/>
            <person name="Yamaguchi K."/>
            <person name="Sugano A."/>
            <person name="Kohara Y."/>
            <person name="Fujiyama A."/>
            <person name="Anterola A."/>
            <person name="Aoki S."/>
            <person name="Ashton N."/>
            <person name="Barbazuk W.B."/>
            <person name="Barker E."/>
            <person name="Bennetzen J."/>
            <person name="Bezanilla M."/>
            <person name="Blankenship R."/>
            <person name="Cho S.H."/>
            <person name="Dutcher S."/>
            <person name="Estelle M."/>
            <person name="Fawcett J.A."/>
            <person name="Gundlach H."/>
            <person name="Hanada K."/>
            <person name="Heyl A."/>
            <person name="Hicks K.A."/>
            <person name="Hugh J."/>
            <person name="Lohr M."/>
            <person name="Mayer K."/>
            <person name="Melkozernov A."/>
            <person name="Murata T."/>
            <person name="Nelson D."/>
            <person name="Pils B."/>
            <person name="Prigge M."/>
            <person name="Reiss B."/>
            <person name="Renner T."/>
            <person name="Rombauts S."/>
            <person name="Rushton P."/>
            <person name="Sanderfoot A."/>
            <person name="Schween G."/>
            <person name="Shiu S.-H."/>
            <person name="Stueber K."/>
            <person name="Theodoulou F.L."/>
            <person name="Tu H."/>
            <person name="Van de Peer Y."/>
            <person name="Verrier P.J."/>
            <person name="Waters E."/>
            <person name="Wood A."/>
            <person name="Yang L."/>
            <person name="Cove D."/>
            <person name="Cuming A."/>
            <person name="Hasebe M."/>
            <person name="Lucas S."/>
            <person name="Mishler D.B."/>
            <person name="Reski R."/>
            <person name="Grigoriev I."/>
            <person name="Quatrano R.S."/>
            <person name="Boore J.L."/>
        </authorList>
    </citation>
    <scope>NUCLEOTIDE SEQUENCE [LARGE SCALE GENOMIC DNA]</scope>
    <source>
        <strain evidence="2 3">cv. Gransden 2004</strain>
    </source>
</reference>
<reference evidence="1 3" key="2">
    <citation type="journal article" date="2018" name="Plant J.">
        <title>The Physcomitrella patens chromosome-scale assembly reveals moss genome structure and evolution.</title>
        <authorList>
            <person name="Lang D."/>
            <person name="Ullrich K.K."/>
            <person name="Murat F."/>
            <person name="Fuchs J."/>
            <person name="Jenkins J."/>
            <person name="Haas F.B."/>
            <person name="Piednoel M."/>
            <person name="Gundlach H."/>
            <person name="Van Bel M."/>
            <person name="Meyberg R."/>
            <person name="Vives C."/>
            <person name="Morata J."/>
            <person name="Symeonidi A."/>
            <person name="Hiss M."/>
            <person name="Muchero W."/>
            <person name="Kamisugi Y."/>
            <person name="Saleh O."/>
            <person name="Blanc G."/>
            <person name="Decker E.L."/>
            <person name="van Gessel N."/>
            <person name="Grimwood J."/>
            <person name="Hayes R.D."/>
            <person name="Graham S.W."/>
            <person name="Gunter L.E."/>
            <person name="McDaniel S.F."/>
            <person name="Hoernstein S.N.W."/>
            <person name="Larsson A."/>
            <person name="Li F.W."/>
            <person name="Perroud P.F."/>
            <person name="Phillips J."/>
            <person name="Ranjan P."/>
            <person name="Rokshar D.S."/>
            <person name="Rothfels C.J."/>
            <person name="Schneider L."/>
            <person name="Shu S."/>
            <person name="Stevenson D.W."/>
            <person name="Thummler F."/>
            <person name="Tillich M."/>
            <person name="Villarreal Aguilar J.C."/>
            <person name="Widiez T."/>
            <person name="Wong G.K."/>
            <person name="Wymore A."/>
            <person name="Zhang Y."/>
            <person name="Zimmer A.D."/>
            <person name="Quatrano R.S."/>
            <person name="Mayer K.F.X."/>
            <person name="Goodstein D."/>
            <person name="Casacuberta J.M."/>
            <person name="Vandepoele K."/>
            <person name="Reski R."/>
            <person name="Cuming A.C."/>
            <person name="Tuskan G.A."/>
            <person name="Maumus F."/>
            <person name="Salse J."/>
            <person name="Schmutz J."/>
            <person name="Rensing S.A."/>
        </authorList>
    </citation>
    <scope>NUCLEOTIDE SEQUENCE [LARGE SCALE GENOMIC DNA]</scope>
    <source>
        <strain evidence="2 3">cv. Gransden 2004</strain>
    </source>
</reference>
<sequence length="50" mass="5547">MWKILALETSRRSGCCWKSLRGLGACGSEIKDGLRRRGVITTTKETLHIG</sequence>
<reference evidence="2" key="3">
    <citation type="submission" date="2020-12" db="UniProtKB">
        <authorList>
            <consortium name="EnsemblPlants"/>
        </authorList>
    </citation>
    <scope>IDENTIFICATION</scope>
</reference>
<dbReference type="EnsemblPlants" id="Pp3c10_20660V3.2">
    <property type="protein sequence ID" value="PAC:32900949.CDS.1"/>
    <property type="gene ID" value="Pp3c10_20660"/>
</dbReference>
<dbReference type="InParanoid" id="A0A2K1JZV2"/>